<dbReference type="PRINTS" id="PR00110">
    <property type="entry name" value="ALPHAAMYLASE"/>
</dbReference>
<dbReference type="Gene3D" id="2.60.40.1180">
    <property type="entry name" value="Golgi alpha-mannosidase II"/>
    <property type="match status" value="1"/>
</dbReference>
<dbReference type="Gene3D" id="3.20.20.80">
    <property type="entry name" value="Glycosidases"/>
    <property type="match status" value="1"/>
</dbReference>
<evidence type="ECO:0000256" key="13">
    <source>
        <dbReference type="RuleBase" id="RU003615"/>
    </source>
</evidence>
<keyword evidence="12 14" id="KW-0326">Glycosidase</keyword>
<evidence type="ECO:0000256" key="14">
    <source>
        <dbReference type="RuleBase" id="RU361134"/>
    </source>
</evidence>
<feature type="domain" description="Alpha-amylase C-terminal" evidence="16">
    <location>
        <begin position="355"/>
        <end position="431"/>
    </location>
</feature>
<dbReference type="SMART" id="SM00642">
    <property type="entry name" value="Aamy"/>
    <property type="match status" value="1"/>
</dbReference>
<reference evidence="19" key="1">
    <citation type="submission" date="2025-08" db="UniProtKB">
        <authorList>
            <consortium name="RefSeq"/>
        </authorList>
    </citation>
    <scope>IDENTIFICATION</scope>
    <source>
        <tissue evidence="19">Whole organism</tissue>
    </source>
</reference>
<evidence type="ECO:0000256" key="7">
    <source>
        <dbReference type="ARBA" id="ARBA00022723"/>
    </source>
</evidence>
<feature type="region of interest" description="Disordered" evidence="15">
    <location>
        <begin position="442"/>
        <end position="464"/>
    </location>
</feature>
<dbReference type="Proteomes" id="UP000694843">
    <property type="component" value="Unplaced"/>
</dbReference>
<gene>
    <name evidence="19" type="primary">LOC108674771</name>
</gene>
<keyword evidence="8 14" id="KW-0378">Hydrolase</keyword>
<evidence type="ECO:0000313" key="19">
    <source>
        <dbReference type="RefSeq" id="XP_018018232.1"/>
    </source>
</evidence>
<name>A0A8B7NWW5_HYAAZ</name>
<dbReference type="OMA" id="WARTVIM"/>
<evidence type="ECO:0000256" key="11">
    <source>
        <dbReference type="ARBA" id="ARBA00023277"/>
    </source>
</evidence>
<dbReference type="GO" id="GO:0005975">
    <property type="term" value="P:carbohydrate metabolic process"/>
    <property type="evidence" value="ECO:0007669"/>
    <property type="project" value="InterPro"/>
</dbReference>
<dbReference type="GO" id="GO:0046872">
    <property type="term" value="F:metal ion binding"/>
    <property type="evidence" value="ECO:0007669"/>
    <property type="project" value="UniProtKB-KW"/>
</dbReference>
<evidence type="ECO:0000256" key="3">
    <source>
        <dbReference type="ARBA" id="ARBA00001923"/>
    </source>
</evidence>
<keyword evidence="11 14" id="KW-0119">Carbohydrate metabolism</keyword>
<proteinExistence type="inferred from homology"/>
<comment type="catalytic activity">
    <reaction evidence="1 14">
        <text>Endohydrolysis of (1-&gt;4)-alpha-D-glucosidic linkages in polysaccharides containing three or more (1-&gt;4)-alpha-linked D-glucose units.</text>
        <dbReference type="EC" id="3.2.1.1"/>
    </reaction>
</comment>
<keyword evidence="9" id="KW-0106">Calcium</keyword>
<comment type="subunit">
    <text evidence="5">Monomer.</text>
</comment>
<organism evidence="18 19">
    <name type="scientific">Hyalella azteca</name>
    <name type="common">Amphipod</name>
    <dbReference type="NCBI Taxonomy" id="294128"/>
    <lineage>
        <taxon>Eukaryota</taxon>
        <taxon>Metazoa</taxon>
        <taxon>Ecdysozoa</taxon>
        <taxon>Arthropoda</taxon>
        <taxon>Crustacea</taxon>
        <taxon>Multicrustacea</taxon>
        <taxon>Malacostraca</taxon>
        <taxon>Eumalacostraca</taxon>
        <taxon>Peracarida</taxon>
        <taxon>Amphipoda</taxon>
        <taxon>Senticaudata</taxon>
        <taxon>Talitrida</taxon>
        <taxon>Talitroidea</taxon>
        <taxon>Hyalellidae</taxon>
        <taxon>Hyalella</taxon>
    </lineage>
</organism>
<evidence type="ECO:0000256" key="9">
    <source>
        <dbReference type="ARBA" id="ARBA00022837"/>
    </source>
</evidence>
<dbReference type="InterPro" id="IPR017853">
    <property type="entry name" value="GH"/>
</dbReference>
<dbReference type="InterPro" id="IPR006046">
    <property type="entry name" value="Alpha_amylase"/>
</dbReference>
<keyword evidence="10" id="KW-0868">Chloride</keyword>
<protein>
    <recommendedName>
        <fullName evidence="6 14">Alpha-amylase</fullName>
        <ecNumber evidence="6 14">3.2.1.1</ecNumber>
    </recommendedName>
</protein>
<evidence type="ECO:0000256" key="5">
    <source>
        <dbReference type="ARBA" id="ARBA00011245"/>
    </source>
</evidence>
<evidence type="ECO:0000259" key="16">
    <source>
        <dbReference type="SMART" id="SM00632"/>
    </source>
</evidence>
<dbReference type="InterPro" id="IPR006048">
    <property type="entry name" value="A-amylase/branching_C"/>
</dbReference>
<dbReference type="KEGG" id="hazt:108674771"/>
<dbReference type="GeneID" id="108674771"/>
<dbReference type="SUPFAM" id="SSF51445">
    <property type="entry name" value="(Trans)glycosidases"/>
    <property type="match status" value="1"/>
</dbReference>
<comment type="cofactor">
    <cofactor evidence="2">
        <name>Ca(2+)</name>
        <dbReference type="ChEBI" id="CHEBI:29108"/>
    </cofactor>
</comment>
<dbReference type="InterPro" id="IPR013780">
    <property type="entry name" value="Glyco_hydro_b"/>
</dbReference>
<comment type="cofactor">
    <cofactor evidence="3">
        <name>chloride</name>
        <dbReference type="ChEBI" id="CHEBI:17996"/>
    </cofactor>
</comment>
<evidence type="ECO:0000256" key="4">
    <source>
        <dbReference type="ARBA" id="ARBA00008061"/>
    </source>
</evidence>
<dbReference type="PANTHER" id="PTHR43447">
    <property type="entry name" value="ALPHA-AMYLASE"/>
    <property type="match status" value="1"/>
</dbReference>
<accession>A0A8B7NWW5</accession>
<evidence type="ECO:0000256" key="12">
    <source>
        <dbReference type="ARBA" id="ARBA00023295"/>
    </source>
</evidence>
<evidence type="ECO:0000256" key="10">
    <source>
        <dbReference type="ARBA" id="ARBA00023214"/>
    </source>
</evidence>
<evidence type="ECO:0000259" key="17">
    <source>
        <dbReference type="SMART" id="SM00642"/>
    </source>
</evidence>
<evidence type="ECO:0000256" key="2">
    <source>
        <dbReference type="ARBA" id="ARBA00001913"/>
    </source>
</evidence>
<evidence type="ECO:0000313" key="18">
    <source>
        <dbReference type="Proteomes" id="UP000694843"/>
    </source>
</evidence>
<feature type="domain" description="Glycosyl hydrolase family 13 catalytic" evidence="17">
    <location>
        <begin position="2"/>
        <end position="345"/>
    </location>
</feature>
<dbReference type="RefSeq" id="XP_018018232.1">
    <property type="nucleotide sequence ID" value="XM_018162743.2"/>
</dbReference>
<evidence type="ECO:0000256" key="1">
    <source>
        <dbReference type="ARBA" id="ARBA00000548"/>
    </source>
</evidence>
<dbReference type="OrthoDB" id="550577at2759"/>
<sequence length="657" mass="71482">MEHLVIPEGTSEPAYPWWQRYQPISYKFESRSGNHDEFVDMVQRCNAVGVRIFVDAVVNHMAGLGRSGTGSGGSSFDSDQHDFPGVPYTDVDFTPREMCNSGDGNVNNYGDPENVRNCNLVGLTDLYGASSEVRQKVADYFSSAVDIGVAGFRVDAAKHMWPDDLKAMMDLTNNLNTDQGFPANTRPFFYHEVIDRNDGAVTVQQYYGLGRITEFRYCQKITWGIDDFSQLWGIYDPGWGMADPDKAFVFVDNHDNQRGHGGAGDTITYKQPHNYRLGVAFTLAQPYGFTRIMSSYDFGTDTDVGPPHKSDWSTDDVVVTADGQCSNGWVCEHRWPSITKMVRFRNAVAGALTADNKYNDGNVVAFSRGNLGFFAMIKQGTLSMNLQTGMPAGTYSELVTCADVTVNGDGTAQITITNEEEPIFAICQGCSCDDAPIVTATQGPDITPTTPVPTTPGPTEPSITDGVHRTVIFVQKQTNDGQDLFVRGGIDATVRPGCTDDVTTDPCAIDHTVNSLGTTTHYDKYNAWSEGDTKLDWFGAEAGQGTYGGQAASGTPLAWTSSNPSNPGYQPLNKYGDHYWMLDVDMDCSQTEQGWFELKAFVSNSGDGWEGDIAQAGNCKGAAGGSAPYATKNHVGRCGYLNVFSFDSGSCTVEILA</sequence>
<dbReference type="CDD" id="cd11317">
    <property type="entry name" value="AmyAc_bac_euk_AmyA"/>
    <property type="match status" value="1"/>
</dbReference>
<dbReference type="EC" id="3.2.1.1" evidence="6 14"/>
<dbReference type="SMART" id="SM00632">
    <property type="entry name" value="Aamy_C"/>
    <property type="match status" value="1"/>
</dbReference>
<dbReference type="GO" id="GO:0004556">
    <property type="term" value="F:alpha-amylase activity"/>
    <property type="evidence" value="ECO:0007669"/>
    <property type="project" value="UniProtKB-UniRule"/>
</dbReference>
<dbReference type="InterPro" id="IPR031319">
    <property type="entry name" value="A-amylase_C"/>
</dbReference>
<dbReference type="InterPro" id="IPR006047">
    <property type="entry name" value="GH13_cat_dom"/>
</dbReference>
<dbReference type="AlphaFoldDB" id="A0A8B7NWW5"/>
<evidence type="ECO:0000256" key="8">
    <source>
        <dbReference type="ARBA" id="ARBA00022801"/>
    </source>
</evidence>
<dbReference type="Pfam" id="PF00128">
    <property type="entry name" value="Alpha-amylase"/>
    <property type="match status" value="1"/>
</dbReference>
<keyword evidence="18" id="KW-1185">Reference proteome</keyword>
<feature type="compositionally biased region" description="Pro residues" evidence="15">
    <location>
        <begin position="450"/>
        <end position="459"/>
    </location>
</feature>
<dbReference type="SUPFAM" id="SSF51011">
    <property type="entry name" value="Glycosyl hydrolase domain"/>
    <property type="match status" value="1"/>
</dbReference>
<comment type="similarity">
    <text evidence="4 13">Belongs to the glycosyl hydrolase 13 family.</text>
</comment>
<dbReference type="Pfam" id="PF02806">
    <property type="entry name" value="Alpha-amylase_C"/>
    <property type="match status" value="1"/>
</dbReference>
<evidence type="ECO:0000256" key="6">
    <source>
        <dbReference type="ARBA" id="ARBA00012595"/>
    </source>
</evidence>
<keyword evidence="7" id="KW-0479">Metal-binding</keyword>
<evidence type="ECO:0000256" key="15">
    <source>
        <dbReference type="SAM" id="MobiDB-lite"/>
    </source>
</evidence>